<dbReference type="Proteomes" id="UP001319828">
    <property type="component" value="Unassembled WGS sequence"/>
</dbReference>
<proteinExistence type="predicted"/>
<organism evidence="1 2">
    <name type="scientific">Campylobacter molothri</name>
    <dbReference type="NCBI Taxonomy" id="1032242"/>
    <lineage>
        <taxon>Bacteria</taxon>
        <taxon>Pseudomonadati</taxon>
        <taxon>Campylobacterota</taxon>
        <taxon>Epsilonproteobacteria</taxon>
        <taxon>Campylobacterales</taxon>
        <taxon>Campylobacteraceae</taxon>
        <taxon>Campylobacter</taxon>
    </lineage>
</organism>
<accession>A0ACC5W015</accession>
<dbReference type="EMBL" id="JACHUQ010000001">
    <property type="protein sequence ID" value="MBZ7973919.1"/>
    <property type="molecule type" value="Genomic_DNA"/>
</dbReference>
<evidence type="ECO:0000313" key="1">
    <source>
        <dbReference type="EMBL" id="MBZ7973919.1"/>
    </source>
</evidence>
<gene>
    <name evidence="1" type="ORF">H2252_00810</name>
</gene>
<reference evidence="1" key="1">
    <citation type="submission" date="2020-07" db="EMBL/GenBank/DDBJ databases">
        <title>Campylobacter molothri sp. nov. isolated from wild birds.</title>
        <authorList>
            <person name="Miller W.G."/>
            <person name="Chapman M.H."/>
            <person name="Yee E."/>
            <person name="Lopes B.S."/>
            <person name="Forbes K.J."/>
        </authorList>
    </citation>
    <scope>NUCLEOTIDE SEQUENCE</scope>
    <source>
        <strain evidence="1">RM9754</strain>
    </source>
</reference>
<protein>
    <submittedName>
        <fullName evidence="1">DJ-1/PfpI family protein</fullName>
    </submittedName>
</protein>
<comment type="caution">
    <text evidence="1">The sequence shown here is derived from an EMBL/GenBank/DDBJ whole genome shotgun (WGS) entry which is preliminary data.</text>
</comment>
<evidence type="ECO:0000313" key="2">
    <source>
        <dbReference type="Proteomes" id="UP001319828"/>
    </source>
</evidence>
<keyword evidence="2" id="KW-1185">Reference proteome</keyword>
<sequence length="189" mass="20373">MSKKILVPMAQGFEETEFISIVDVLRRAKEIGGNLEVITASLSSDLFVKGSHGIIIKADYLLKDIVHMDFDAIALAGGYEGMNNLKESNEVLNIIQKLNSNNNIIAAICASAIVLNAAGVLKGEFTCYPGCESGLNGTRVNQAVVVNKNIITSAGPATAILFGLELAKHLCSDEIYNKLYEIMLMPLIK</sequence>
<name>A0ACC5W015_9BACT</name>